<comment type="caution">
    <text evidence="1">The sequence shown here is derived from an EMBL/GenBank/DDBJ whole genome shotgun (WGS) entry which is preliminary data.</text>
</comment>
<evidence type="ECO:0000313" key="1">
    <source>
        <dbReference type="EMBL" id="GLH72256.1"/>
    </source>
</evidence>
<name>A0ABQ5QCR9_9BACT</name>
<gene>
    <name evidence="1" type="ORF">GETHLI_07580</name>
</gene>
<keyword evidence="2" id="KW-1185">Reference proteome</keyword>
<reference evidence="1 2" key="1">
    <citation type="journal article" date="2023" name="Antonie Van Leeuwenhoek">
        <title>Mesoterricola silvestris gen. nov., sp. nov., Mesoterricola sediminis sp. nov., Geothrix oryzae sp. nov., Geothrix edaphica sp. nov., Geothrix rubra sp. nov., and Geothrix limicola sp. nov., six novel members of Acidobacteriota isolated from soils.</title>
        <authorList>
            <person name="Itoh H."/>
            <person name="Sugisawa Y."/>
            <person name="Mise K."/>
            <person name="Xu Z."/>
            <person name="Kuniyasu M."/>
            <person name="Ushijima N."/>
            <person name="Kawano K."/>
            <person name="Kobayashi E."/>
            <person name="Shiratori Y."/>
            <person name="Masuda Y."/>
            <person name="Senoo K."/>
        </authorList>
    </citation>
    <scope>NUCLEOTIDE SEQUENCE [LARGE SCALE GENOMIC DNA]</scope>
    <source>
        <strain evidence="1 2">Red804</strain>
    </source>
</reference>
<dbReference type="InterPro" id="IPR008928">
    <property type="entry name" value="6-hairpin_glycosidase_sf"/>
</dbReference>
<dbReference type="RefSeq" id="WP_285570558.1">
    <property type="nucleotide sequence ID" value="NZ_BSDE01000001.1"/>
</dbReference>
<organism evidence="1 2">
    <name type="scientific">Geothrix limicola</name>
    <dbReference type="NCBI Taxonomy" id="2927978"/>
    <lineage>
        <taxon>Bacteria</taxon>
        <taxon>Pseudomonadati</taxon>
        <taxon>Acidobacteriota</taxon>
        <taxon>Holophagae</taxon>
        <taxon>Holophagales</taxon>
        <taxon>Holophagaceae</taxon>
        <taxon>Geothrix</taxon>
    </lineage>
</organism>
<dbReference type="Proteomes" id="UP001165069">
    <property type="component" value="Unassembled WGS sequence"/>
</dbReference>
<sequence length="523" mass="58055">MRCFKNSITHHASSVMRTVVAFVVIAGSLGILRAGSNPSDAKAELELTSSDADLVKGFAWAKKQALAYVFEGDPVGPWYEAALPGRMAFCMRDTAHQANGAQALGLARHTKNMLHRFAENISESRDWCSYWEIDRLNRAAPADYKDDKDFWYNLPANFDVLDCCYRMYLWTGDAAYLNDPAFLNFYDRTVNEYVQRWDLGLDRIMQRRRAMNQTPAKDSTLKFRGARGIPGYDEGDSPYCASLDLLGTQYAAYQAYAQIQDLRGSHDRARQFRKKATGVRALVNTTWWNPQGGYFHATALGPGSFEGRGGLDPLYYGIVNEGPQAKGAVDELVAAIRKDPSSESVEGQSHQAEVLYRCGLPDLASQQLLDLTQERRSRQEYPEVSFSVVGAIVTGLMGIEVVPTSPFSVLRREAPAPVAVRTLPALGKLGWVELRHLPVRDNQIGLRHEAGRSSTFHNERGPDLTWEAAFEGRHQVLRVNGKAQKARLERGPLGRTMSVVRLQVRAGGTATVALLKAPSPTGR</sequence>
<dbReference type="InterPro" id="IPR012341">
    <property type="entry name" value="6hp_glycosidase-like_sf"/>
</dbReference>
<proteinExistence type="predicted"/>
<evidence type="ECO:0000313" key="2">
    <source>
        <dbReference type="Proteomes" id="UP001165069"/>
    </source>
</evidence>
<dbReference type="EMBL" id="BSDE01000001">
    <property type="protein sequence ID" value="GLH72256.1"/>
    <property type="molecule type" value="Genomic_DNA"/>
</dbReference>
<protein>
    <recommendedName>
        <fullName evidence="3">D-glucuronyl C5-epimerase C-terminal domain-containing protein</fullName>
    </recommendedName>
</protein>
<dbReference type="Gene3D" id="1.50.10.10">
    <property type="match status" value="1"/>
</dbReference>
<accession>A0ABQ5QCR9</accession>
<evidence type="ECO:0008006" key="3">
    <source>
        <dbReference type="Google" id="ProtNLM"/>
    </source>
</evidence>
<dbReference type="SUPFAM" id="SSF48208">
    <property type="entry name" value="Six-hairpin glycosidases"/>
    <property type="match status" value="1"/>
</dbReference>